<dbReference type="InterPro" id="IPR027273">
    <property type="entry name" value="Neocarzinostatin-like"/>
</dbReference>
<accession>A0A9X5ISB5</accession>
<dbReference type="NCBIfam" id="TIGR01167">
    <property type="entry name" value="LPXTG_anchor"/>
    <property type="match status" value="1"/>
</dbReference>
<evidence type="ECO:0000256" key="1">
    <source>
        <dbReference type="SAM" id="MobiDB-lite"/>
    </source>
</evidence>
<dbReference type="SUPFAM" id="SSF49319">
    <property type="entry name" value="Actinoxanthin-like"/>
    <property type="match status" value="1"/>
</dbReference>
<dbReference type="Proteomes" id="UP000774283">
    <property type="component" value="Unassembled WGS sequence"/>
</dbReference>
<reference evidence="4 5" key="1">
    <citation type="submission" date="2020-04" db="EMBL/GenBank/DDBJ databases">
        <title>MicrobeNet Type strains.</title>
        <authorList>
            <person name="Nicholson A.C."/>
        </authorList>
    </citation>
    <scope>NUCLEOTIDE SEQUENCE [LARGE SCALE GENOMIC DNA]</scope>
    <source>
        <strain evidence="4 5">ATCC BAA-789</strain>
    </source>
</reference>
<feature type="region of interest" description="Disordered" evidence="1">
    <location>
        <begin position="185"/>
        <end position="218"/>
    </location>
</feature>
<dbReference type="AlphaFoldDB" id="A0A9X5ISB5"/>
<name>A0A9X5ISB5_9MICO</name>
<dbReference type="EMBL" id="JAAXOW010000004">
    <property type="protein sequence ID" value="NKX93858.1"/>
    <property type="molecule type" value="Genomic_DNA"/>
</dbReference>
<feature type="domain" description="Htaa" evidence="3">
    <location>
        <begin position="519"/>
        <end position="676"/>
    </location>
</feature>
<gene>
    <name evidence="4" type="ORF">HF995_11350</name>
</gene>
<evidence type="ECO:0000313" key="4">
    <source>
        <dbReference type="EMBL" id="NKX93858.1"/>
    </source>
</evidence>
<evidence type="ECO:0000259" key="3">
    <source>
        <dbReference type="Pfam" id="PF04213"/>
    </source>
</evidence>
<keyword evidence="2" id="KW-0812">Transmembrane</keyword>
<proteinExistence type="predicted"/>
<evidence type="ECO:0000256" key="2">
    <source>
        <dbReference type="SAM" id="Phobius"/>
    </source>
</evidence>
<keyword evidence="5" id="KW-1185">Reference proteome</keyword>
<dbReference type="Pfam" id="PF04213">
    <property type="entry name" value="HtaA"/>
    <property type="match status" value="2"/>
</dbReference>
<keyword evidence="2" id="KW-0472">Membrane</keyword>
<evidence type="ECO:0000313" key="5">
    <source>
        <dbReference type="Proteomes" id="UP000774283"/>
    </source>
</evidence>
<feature type="domain" description="Htaa" evidence="3">
    <location>
        <begin position="226"/>
        <end position="381"/>
    </location>
</feature>
<dbReference type="RefSeq" id="WP_168447942.1">
    <property type="nucleotide sequence ID" value="NZ_JAAXOW010000004.1"/>
</dbReference>
<feature type="non-terminal residue" evidence="4">
    <location>
        <position position="1"/>
    </location>
</feature>
<sequence>LTLTKTEKLLAATGRWGIYTYGGSGAKPAAFETFTPLTFTEPAPTPSVTVSKTSGLGDGEKVTVRGTGFVAGDPAAVGARPPLAGKFAGTYVAFGRFAEAWEPSAGAPSTARVTGDTRWAVLAEDVSTIGGAAAGAIELGADGSFEAELTLTKTEKLLAATGRWGIYTYGGSGAKPAAFETFTPLTFTEPGTKPDPKPTPNPDPKPTPTPTPEPTGCVADPSITSAQVSWGVKSSFVTYISGPIAQGRIERTGVELKGGRFEWSGGTGTYADGKGSVRLPGALHFLGHHDEMNMRWTNLRLVLTSSTKAELRADADVKAYLSTPAQDLKDVAIASVDLRGAMATSGRTTTITNAAVTLLASGTPVFAGFYPAGEKLDPLSATITVAEKCDDGKVPPTPTPVATPTVTLGGDVEGSRVEQGGTITFRVTGLPASATSSAEVHSDPISLGSQRTSAKGVVTYDFDVPEGFAAGRHTFVLSVAGVAKPIKQTFTVVRAEADKTEPVDSTGTPECVARSVTGATLTWGLKSSYLAYIEGSVAQGKITTSGAQRSGSTFTWSAGTGAYNTDAARGTGSFTGSVRTVGHGDVLDVTFSNPRVVLHSSTRASLVLDTRGTTIDGDTFAYAGITFATLSLSGHGGASGDRISYSGVPATLTAAGAKAFSGFYKAGDALAPVSFTLPLGGETDCSSPTGTLPVTGSEPVGLVALSGTLLLAGAALVLVRRRRGAVPA</sequence>
<protein>
    <submittedName>
        <fullName evidence="4">LPXTG cell wall anchor domain-containing protein</fullName>
    </submittedName>
</protein>
<keyword evidence="2" id="KW-1133">Transmembrane helix</keyword>
<organism evidence="4 5">
    <name type="scientific">Sanguibacter hominis ATCC BAA-789</name>
    <dbReference type="NCBI Taxonomy" id="1312740"/>
    <lineage>
        <taxon>Bacteria</taxon>
        <taxon>Bacillati</taxon>
        <taxon>Actinomycetota</taxon>
        <taxon>Actinomycetes</taxon>
        <taxon>Micrococcales</taxon>
        <taxon>Sanguibacteraceae</taxon>
        <taxon>Sanguibacter</taxon>
    </lineage>
</organism>
<feature type="compositionally biased region" description="Pro residues" evidence="1">
    <location>
        <begin position="197"/>
        <end position="213"/>
    </location>
</feature>
<comment type="caution">
    <text evidence="4">The sequence shown here is derived from an EMBL/GenBank/DDBJ whole genome shotgun (WGS) entry which is preliminary data.</text>
</comment>
<dbReference type="Gene3D" id="2.60.40.230">
    <property type="entry name" value="Neocarzinostatin-like"/>
    <property type="match status" value="1"/>
</dbReference>
<feature type="transmembrane region" description="Helical" evidence="2">
    <location>
        <begin position="700"/>
        <end position="719"/>
    </location>
</feature>
<dbReference type="InterPro" id="IPR007331">
    <property type="entry name" value="Htaa"/>
</dbReference>